<evidence type="ECO:0000313" key="2">
    <source>
        <dbReference type="EMBL" id="GAA0576968.1"/>
    </source>
</evidence>
<dbReference type="PANTHER" id="PTHR43792">
    <property type="entry name" value="GNAT FAMILY, PUTATIVE (AFU_ORTHOLOGUE AFUA_3G00765)-RELATED-RELATED"/>
    <property type="match status" value="1"/>
</dbReference>
<gene>
    <name evidence="2" type="ORF">GCM10008942_27310</name>
</gene>
<dbReference type="InterPro" id="IPR000182">
    <property type="entry name" value="GNAT_dom"/>
</dbReference>
<dbReference type="InterPro" id="IPR051531">
    <property type="entry name" value="N-acetyltransferase"/>
</dbReference>
<dbReference type="Pfam" id="PF13302">
    <property type="entry name" value="Acetyltransf_3"/>
    <property type="match status" value="1"/>
</dbReference>
<reference evidence="2 3" key="1">
    <citation type="journal article" date="2019" name="Int. J. Syst. Evol. Microbiol.">
        <title>The Global Catalogue of Microorganisms (GCM) 10K type strain sequencing project: providing services to taxonomists for standard genome sequencing and annotation.</title>
        <authorList>
            <consortium name="The Broad Institute Genomics Platform"/>
            <consortium name="The Broad Institute Genome Sequencing Center for Infectious Disease"/>
            <person name="Wu L."/>
            <person name="Ma J."/>
        </authorList>
    </citation>
    <scope>NUCLEOTIDE SEQUENCE [LARGE SCALE GENOMIC DNA]</scope>
    <source>
        <strain evidence="2 3">JCM 15089</strain>
    </source>
</reference>
<accession>A0ABN1EXF7</accession>
<dbReference type="Gene3D" id="3.40.630.30">
    <property type="match status" value="1"/>
</dbReference>
<keyword evidence="3" id="KW-1185">Reference proteome</keyword>
<dbReference type="SUPFAM" id="SSF55729">
    <property type="entry name" value="Acyl-CoA N-acyltransferases (Nat)"/>
    <property type="match status" value="1"/>
</dbReference>
<evidence type="ECO:0000259" key="1">
    <source>
        <dbReference type="PROSITE" id="PS51186"/>
    </source>
</evidence>
<feature type="domain" description="N-acetyltransferase" evidence="1">
    <location>
        <begin position="9"/>
        <end position="170"/>
    </location>
</feature>
<evidence type="ECO:0000313" key="3">
    <source>
        <dbReference type="Proteomes" id="UP001499951"/>
    </source>
</evidence>
<comment type="caution">
    <text evidence="2">The sequence shown here is derived from an EMBL/GenBank/DDBJ whole genome shotgun (WGS) entry which is preliminary data.</text>
</comment>
<dbReference type="EMBL" id="BAAADD010000007">
    <property type="protein sequence ID" value="GAA0576968.1"/>
    <property type="molecule type" value="Genomic_DNA"/>
</dbReference>
<proteinExistence type="predicted"/>
<sequence length="189" mass="21198">MPSFETERLILRAPEASDASAVARWLGDYEVARNMATIAHPFTEDDATALIAKAAEGLAKGEAYAFAVEHKQTRELLGMVTLTLSEGFYKLSYWFGRPYWGFGYASEAARKIVAFAFNTLKAETVLASWFDGNPGSERVLEKLGFAPVADYRRENLARGSLAWCHRMALHRENFGRKRSGRLQRELVEA</sequence>
<name>A0ABN1EXF7_9PROT</name>
<protein>
    <submittedName>
        <fullName evidence="2">GNAT family N-acetyltransferase</fullName>
    </submittedName>
</protein>
<dbReference type="PROSITE" id="PS51186">
    <property type="entry name" value="GNAT"/>
    <property type="match status" value="1"/>
</dbReference>
<dbReference type="Proteomes" id="UP001499951">
    <property type="component" value="Unassembled WGS sequence"/>
</dbReference>
<organism evidence="2 3">
    <name type="scientific">Rhizomicrobium electricum</name>
    <dbReference type="NCBI Taxonomy" id="480070"/>
    <lineage>
        <taxon>Bacteria</taxon>
        <taxon>Pseudomonadati</taxon>
        <taxon>Pseudomonadota</taxon>
        <taxon>Alphaproteobacteria</taxon>
        <taxon>Micropepsales</taxon>
        <taxon>Micropepsaceae</taxon>
        <taxon>Rhizomicrobium</taxon>
    </lineage>
</organism>
<dbReference type="RefSeq" id="WP_166936330.1">
    <property type="nucleotide sequence ID" value="NZ_BAAADD010000007.1"/>
</dbReference>
<dbReference type="InterPro" id="IPR016181">
    <property type="entry name" value="Acyl_CoA_acyltransferase"/>
</dbReference>